<dbReference type="EMBL" id="DXCV01000012">
    <property type="protein sequence ID" value="HIY87320.1"/>
    <property type="molecule type" value="Genomic_DNA"/>
</dbReference>
<evidence type="ECO:0000259" key="7">
    <source>
        <dbReference type="Pfam" id="PF04024"/>
    </source>
</evidence>
<reference evidence="8" key="1">
    <citation type="journal article" date="2021" name="PeerJ">
        <title>Extensive microbial diversity within the chicken gut microbiome revealed by metagenomics and culture.</title>
        <authorList>
            <person name="Gilroy R."/>
            <person name="Ravi A."/>
            <person name="Getino M."/>
            <person name="Pursley I."/>
            <person name="Horton D.L."/>
            <person name="Alikhan N.F."/>
            <person name="Baker D."/>
            <person name="Gharbi K."/>
            <person name="Hall N."/>
            <person name="Watson M."/>
            <person name="Adriaenssens E.M."/>
            <person name="Foster-Nyarko E."/>
            <person name="Jarju S."/>
            <person name="Secka A."/>
            <person name="Antonio M."/>
            <person name="Oren A."/>
            <person name="Chaudhuri R.R."/>
            <person name="La Ragione R."/>
            <person name="Hildebrand F."/>
            <person name="Pallen M.J."/>
        </authorList>
    </citation>
    <scope>NUCLEOTIDE SEQUENCE</scope>
    <source>
        <strain evidence="8">Gambia2-208</strain>
    </source>
</reference>
<reference evidence="8" key="2">
    <citation type="submission" date="2021-04" db="EMBL/GenBank/DDBJ databases">
        <authorList>
            <person name="Gilroy R."/>
        </authorList>
    </citation>
    <scope>NUCLEOTIDE SEQUENCE</scope>
    <source>
        <strain evidence="8">Gambia2-208</strain>
    </source>
</reference>
<dbReference type="InterPro" id="IPR007168">
    <property type="entry name" value="Phageshock_PspC_N"/>
</dbReference>
<feature type="transmembrane region" description="Helical" evidence="6">
    <location>
        <begin position="36"/>
        <end position="61"/>
    </location>
</feature>
<evidence type="ECO:0000256" key="6">
    <source>
        <dbReference type="SAM" id="Phobius"/>
    </source>
</evidence>
<dbReference type="AlphaFoldDB" id="A0A9D1ZFP0"/>
<accession>A0A9D1ZFP0</accession>
<feature type="domain" description="Phage shock protein PspC N-terminal" evidence="7">
    <location>
        <begin position="5"/>
        <end position="63"/>
    </location>
</feature>
<dbReference type="Proteomes" id="UP000886851">
    <property type="component" value="Unassembled WGS sequence"/>
</dbReference>
<dbReference type="PANTHER" id="PTHR33885">
    <property type="entry name" value="PHAGE SHOCK PROTEIN C"/>
    <property type="match status" value="1"/>
</dbReference>
<proteinExistence type="predicted"/>
<organism evidence="8 9">
    <name type="scientific">Candidatus Bacteroides pullicola</name>
    <dbReference type="NCBI Taxonomy" id="2838475"/>
    <lineage>
        <taxon>Bacteria</taxon>
        <taxon>Pseudomonadati</taxon>
        <taxon>Bacteroidota</taxon>
        <taxon>Bacteroidia</taxon>
        <taxon>Bacteroidales</taxon>
        <taxon>Bacteroidaceae</taxon>
        <taxon>Bacteroides</taxon>
    </lineage>
</organism>
<dbReference type="Pfam" id="PF04024">
    <property type="entry name" value="PspC"/>
    <property type="match status" value="1"/>
</dbReference>
<evidence type="ECO:0000256" key="3">
    <source>
        <dbReference type="ARBA" id="ARBA00022692"/>
    </source>
</evidence>
<comment type="subcellular location">
    <subcellularLocation>
        <location evidence="1">Cell membrane</location>
        <topology evidence="1">Single-pass membrane protein</topology>
    </subcellularLocation>
</comment>
<sequence>MDNTKKLTRPRQNRKMAGVCAGLANYLGLDPTVVRVIYAILTLCTAIVTGLIVYLILMLVIPEDPTK</sequence>
<evidence type="ECO:0000313" key="9">
    <source>
        <dbReference type="Proteomes" id="UP000886851"/>
    </source>
</evidence>
<evidence type="ECO:0000256" key="5">
    <source>
        <dbReference type="ARBA" id="ARBA00023136"/>
    </source>
</evidence>
<dbReference type="GO" id="GO:0005886">
    <property type="term" value="C:plasma membrane"/>
    <property type="evidence" value="ECO:0007669"/>
    <property type="project" value="UniProtKB-SubCell"/>
</dbReference>
<keyword evidence="5 6" id="KW-0472">Membrane</keyword>
<evidence type="ECO:0000256" key="4">
    <source>
        <dbReference type="ARBA" id="ARBA00022989"/>
    </source>
</evidence>
<comment type="caution">
    <text evidence="8">The sequence shown here is derived from an EMBL/GenBank/DDBJ whole genome shotgun (WGS) entry which is preliminary data.</text>
</comment>
<evidence type="ECO:0000256" key="1">
    <source>
        <dbReference type="ARBA" id="ARBA00004162"/>
    </source>
</evidence>
<gene>
    <name evidence="8" type="ORF">H9824_01285</name>
</gene>
<keyword evidence="4 6" id="KW-1133">Transmembrane helix</keyword>
<dbReference type="PANTHER" id="PTHR33885:SF3">
    <property type="entry name" value="PHAGE SHOCK PROTEIN C"/>
    <property type="match status" value="1"/>
</dbReference>
<keyword evidence="2" id="KW-1003">Cell membrane</keyword>
<protein>
    <submittedName>
        <fullName evidence="8">PspC domain-containing protein</fullName>
    </submittedName>
</protein>
<dbReference type="InterPro" id="IPR052027">
    <property type="entry name" value="PspC"/>
</dbReference>
<evidence type="ECO:0000313" key="8">
    <source>
        <dbReference type="EMBL" id="HIY87320.1"/>
    </source>
</evidence>
<name>A0A9D1ZFP0_9BACE</name>
<keyword evidence="3 6" id="KW-0812">Transmembrane</keyword>
<evidence type="ECO:0000256" key="2">
    <source>
        <dbReference type="ARBA" id="ARBA00022475"/>
    </source>
</evidence>